<evidence type="ECO:0000256" key="4">
    <source>
        <dbReference type="ARBA" id="ARBA00023163"/>
    </source>
</evidence>
<dbReference type="Pfam" id="PF03965">
    <property type="entry name" value="Penicillinase_R"/>
    <property type="match status" value="1"/>
</dbReference>
<sequence>MSKKTLKPSDGELEILQVLWNAPKISVREVHAILQHKRDIGYTTVLKQMQRMLEKKMLTRNEHEKPHRYTALLDEASAKRNIFAGLSDTLFQGSAMELVMHALGNQKTSPEELAQLKEWIKKQEENE</sequence>
<dbReference type="SUPFAM" id="SSF46785">
    <property type="entry name" value="Winged helix' DNA-binding domain"/>
    <property type="match status" value="1"/>
</dbReference>
<keyword evidence="6" id="KW-1185">Reference proteome</keyword>
<protein>
    <submittedName>
        <fullName evidence="5">Penicillinase repressor</fullName>
    </submittedName>
</protein>
<reference evidence="6" key="1">
    <citation type="journal article" date="2019" name="Int. J. Syst. Evol. Microbiol.">
        <title>The Global Catalogue of Microorganisms (GCM) 10K type strain sequencing project: providing services to taxonomists for standard genome sequencing and annotation.</title>
        <authorList>
            <consortium name="The Broad Institute Genomics Platform"/>
            <consortium name="The Broad Institute Genome Sequencing Center for Infectious Disease"/>
            <person name="Wu L."/>
            <person name="Ma J."/>
        </authorList>
    </citation>
    <scope>NUCLEOTIDE SEQUENCE [LARGE SCALE GENOMIC DNA]</scope>
    <source>
        <strain evidence="6">CGMCC 1.10832</strain>
    </source>
</reference>
<gene>
    <name evidence="5" type="ORF">GCM10011506_30540</name>
</gene>
<evidence type="ECO:0000256" key="3">
    <source>
        <dbReference type="ARBA" id="ARBA00023125"/>
    </source>
</evidence>
<dbReference type="EMBL" id="BMEC01000010">
    <property type="protein sequence ID" value="GGC42817.1"/>
    <property type="molecule type" value="Genomic_DNA"/>
</dbReference>
<dbReference type="Gene3D" id="1.10.10.10">
    <property type="entry name" value="Winged helix-like DNA-binding domain superfamily/Winged helix DNA-binding domain"/>
    <property type="match status" value="1"/>
</dbReference>
<dbReference type="Gene3D" id="1.10.4040.10">
    <property type="entry name" value="Penicillinase repressor domain"/>
    <property type="match status" value="1"/>
</dbReference>
<dbReference type="InterPro" id="IPR005650">
    <property type="entry name" value="BlaI_family"/>
</dbReference>
<evidence type="ECO:0000313" key="6">
    <source>
        <dbReference type="Proteomes" id="UP000636010"/>
    </source>
</evidence>
<keyword evidence="3" id="KW-0238">DNA-binding</keyword>
<evidence type="ECO:0000313" key="5">
    <source>
        <dbReference type="EMBL" id="GGC42817.1"/>
    </source>
</evidence>
<dbReference type="PIRSF" id="PIRSF019455">
    <property type="entry name" value="CopR_AtkY"/>
    <property type="match status" value="1"/>
</dbReference>
<proteinExistence type="inferred from homology"/>
<dbReference type="InterPro" id="IPR036388">
    <property type="entry name" value="WH-like_DNA-bd_sf"/>
</dbReference>
<name>A0ABQ1MMI1_9BACT</name>
<comment type="similarity">
    <text evidence="1">Belongs to the BlaI transcriptional regulatory family.</text>
</comment>
<accession>A0ABQ1MMI1</accession>
<dbReference type="Proteomes" id="UP000636010">
    <property type="component" value="Unassembled WGS sequence"/>
</dbReference>
<evidence type="ECO:0000256" key="1">
    <source>
        <dbReference type="ARBA" id="ARBA00011046"/>
    </source>
</evidence>
<dbReference type="RefSeq" id="WP_188465048.1">
    <property type="nucleotide sequence ID" value="NZ_BAABHU010000010.1"/>
</dbReference>
<keyword evidence="4" id="KW-0804">Transcription</keyword>
<comment type="caution">
    <text evidence="5">The sequence shown here is derived from an EMBL/GenBank/DDBJ whole genome shotgun (WGS) entry which is preliminary data.</text>
</comment>
<dbReference type="InterPro" id="IPR036390">
    <property type="entry name" value="WH_DNA-bd_sf"/>
</dbReference>
<organism evidence="5 6">
    <name type="scientific">Marivirga lumbricoides</name>
    <dbReference type="NCBI Taxonomy" id="1046115"/>
    <lineage>
        <taxon>Bacteria</taxon>
        <taxon>Pseudomonadati</taxon>
        <taxon>Bacteroidota</taxon>
        <taxon>Cytophagia</taxon>
        <taxon>Cytophagales</taxon>
        <taxon>Marivirgaceae</taxon>
        <taxon>Marivirga</taxon>
    </lineage>
</organism>
<keyword evidence="2" id="KW-0805">Transcription regulation</keyword>
<evidence type="ECO:0000256" key="2">
    <source>
        <dbReference type="ARBA" id="ARBA00023015"/>
    </source>
</evidence>